<evidence type="ECO:0000313" key="4">
    <source>
        <dbReference type="Proteomes" id="UP000092444"/>
    </source>
</evidence>
<dbReference type="STRING" id="37546.A0A1B0G4S7"/>
<reference evidence="3" key="1">
    <citation type="submission" date="2020-05" db="UniProtKB">
        <authorList>
            <consortium name="EnsemblMetazoa"/>
        </authorList>
    </citation>
    <scope>IDENTIFICATION</scope>
    <source>
        <strain evidence="3">Yale</strain>
    </source>
</reference>
<feature type="domain" description="Glycosyltransferase 2-like" evidence="2">
    <location>
        <begin position="123"/>
        <end position="196"/>
    </location>
</feature>
<evidence type="ECO:0000259" key="2">
    <source>
        <dbReference type="Pfam" id="PF00535"/>
    </source>
</evidence>
<dbReference type="PANTHER" id="PTHR11675:SF119">
    <property type="entry name" value="POLYPEPTIDE N-ACETYLGALACTOSAMINYLTRANSFERASE 2"/>
    <property type="match status" value="1"/>
</dbReference>
<proteinExistence type="predicted"/>
<dbReference type="InterPro" id="IPR029044">
    <property type="entry name" value="Nucleotide-diphossugar_trans"/>
</dbReference>
<dbReference type="GO" id="GO:0005794">
    <property type="term" value="C:Golgi apparatus"/>
    <property type="evidence" value="ECO:0007669"/>
    <property type="project" value="TreeGrafter"/>
</dbReference>
<evidence type="ECO:0000313" key="3">
    <source>
        <dbReference type="EnsemblMetazoa" id="GMOY008323-PA"/>
    </source>
</evidence>
<dbReference type="EnsemblMetazoa" id="GMOY008323-RA">
    <property type="protein sequence ID" value="GMOY008323-PA"/>
    <property type="gene ID" value="GMOY008323"/>
</dbReference>
<dbReference type="GO" id="GO:0006493">
    <property type="term" value="P:protein O-linked glycosylation"/>
    <property type="evidence" value="ECO:0007669"/>
    <property type="project" value="TreeGrafter"/>
</dbReference>
<dbReference type="PANTHER" id="PTHR11675">
    <property type="entry name" value="N-ACETYLGALACTOSAMINYLTRANSFERASE"/>
    <property type="match status" value="1"/>
</dbReference>
<evidence type="ECO:0000256" key="1">
    <source>
        <dbReference type="ARBA" id="ARBA00023157"/>
    </source>
</evidence>
<keyword evidence="1" id="KW-1015">Disulfide bond</keyword>
<protein>
    <recommendedName>
        <fullName evidence="2">Glycosyltransferase 2-like domain-containing protein</fullName>
    </recommendedName>
</protein>
<dbReference type="PhylomeDB" id="A0A1B0G4S7"/>
<dbReference type="Pfam" id="PF00535">
    <property type="entry name" value="Glycos_transf_2"/>
    <property type="match status" value="1"/>
</dbReference>
<dbReference type="SUPFAM" id="SSF53448">
    <property type="entry name" value="Nucleotide-diphospho-sugar transferases"/>
    <property type="match status" value="1"/>
</dbReference>
<dbReference type="VEuPathDB" id="VectorBase:GMOY008323"/>
<dbReference type="AlphaFoldDB" id="A0A1B0G4S7"/>
<dbReference type="Gene3D" id="3.90.550.10">
    <property type="entry name" value="Spore Coat Polysaccharide Biosynthesis Protein SpsA, Chain A"/>
    <property type="match status" value="1"/>
</dbReference>
<dbReference type="EMBL" id="CCAG010000985">
    <property type="status" value="NOT_ANNOTATED_CDS"/>
    <property type="molecule type" value="Genomic_DNA"/>
</dbReference>
<organism evidence="3 4">
    <name type="scientific">Glossina morsitans morsitans</name>
    <name type="common">Savannah tsetse fly</name>
    <dbReference type="NCBI Taxonomy" id="37546"/>
    <lineage>
        <taxon>Eukaryota</taxon>
        <taxon>Metazoa</taxon>
        <taxon>Ecdysozoa</taxon>
        <taxon>Arthropoda</taxon>
        <taxon>Hexapoda</taxon>
        <taxon>Insecta</taxon>
        <taxon>Pterygota</taxon>
        <taxon>Neoptera</taxon>
        <taxon>Endopterygota</taxon>
        <taxon>Diptera</taxon>
        <taxon>Brachycera</taxon>
        <taxon>Muscomorpha</taxon>
        <taxon>Hippoboscoidea</taxon>
        <taxon>Glossinidae</taxon>
        <taxon>Glossina</taxon>
    </lineage>
</organism>
<dbReference type="InterPro" id="IPR001173">
    <property type="entry name" value="Glyco_trans_2-like"/>
</dbReference>
<dbReference type="GO" id="GO:0004653">
    <property type="term" value="F:polypeptide N-acetylgalactosaminyltransferase activity"/>
    <property type="evidence" value="ECO:0007669"/>
    <property type="project" value="TreeGrafter"/>
</dbReference>
<sequence length="254" mass="28381">MMGEKKWGKRGRDRDPVLENRGLIVREVATAMQQYQDEMQSAMVLQPLQPLNSATAVRNSNGLLNIHAIASDDSETRRSGGAKYSGTFPHWFSFSSAPNTIVRQVRCTCSDKHEGLVWFHVGAADAAIANVLTFLDSHVEWNEQWLGPLLERVRKDPTRVGCPVIDIIGMDNFQFIGASADLRGGVGWNLIFKWEYLTPAERAASQHDPTIAIRTTMIAGGLFVMDIVYFNKLGKYDMTVVIRTGENLEIAFHV</sequence>
<accession>A0A1B0G4S7</accession>
<dbReference type="Proteomes" id="UP000092444">
    <property type="component" value="Unassembled WGS sequence"/>
</dbReference>
<keyword evidence="4" id="KW-1185">Reference proteome</keyword>
<name>A0A1B0G4S7_GLOMM</name>